<gene>
    <name evidence="3" type="ORF">Q5P01_005371</name>
</gene>
<feature type="compositionally biased region" description="Basic and acidic residues" evidence="1">
    <location>
        <begin position="196"/>
        <end position="206"/>
    </location>
</feature>
<dbReference type="Proteomes" id="UP001187415">
    <property type="component" value="Unassembled WGS sequence"/>
</dbReference>
<dbReference type="GO" id="GO:0006959">
    <property type="term" value="P:humoral immune response"/>
    <property type="evidence" value="ECO:0007669"/>
    <property type="project" value="TreeGrafter"/>
</dbReference>
<evidence type="ECO:0000313" key="3">
    <source>
        <dbReference type="EMBL" id="KAK2856636.1"/>
    </source>
</evidence>
<comment type="caution">
    <text evidence="3">The sequence shown here is derived from an EMBL/GenBank/DDBJ whole genome shotgun (WGS) entry which is preliminary data.</text>
</comment>
<dbReference type="Pfam" id="PF08357">
    <property type="entry name" value="SEFIR"/>
    <property type="match status" value="1"/>
</dbReference>
<dbReference type="PROSITE" id="PS51534">
    <property type="entry name" value="SEFIR"/>
    <property type="match status" value="1"/>
</dbReference>
<dbReference type="PANTHER" id="PTHR34257:SF4">
    <property type="entry name" value="ADAPTER PROTEIN CIKS"/>
    <property type="match status" value="1"/>
</dbReference>
<evidence type="ECO:0000259" key="2">
    <source>
        <dbReference type="PROSITE" id="PS51534"/>
    </source>
</evidence>
<feature type="region of interest" description="Disordered" evidence="1">
    <location>
        <begin position="192"/>
        <end position="224"/>
    </location>
</feature>
<feature type="region of interest" description="Disordered" evidence="1">
    <location>
        <begin position="23"/>
        <end position="94"/>
    </location>
</feature>
<dbReference type="InterPro" id="IPR013568">
    <property type="entry name" value="SEFIR_dom"/>
</dbReference>
<sequence length="437" mass="49508">MEHFKEPCAHQSVPVEMDERMTPASLDKAWPPSCNQCSQRPETSKWPQNHDYEPPRGAPHDASQWGLPGRQFQQESRVSGPDPHFTPPTHSGGQRIPPLPAGIFYHGLIEQAPLCEWEIMGNPSRGFAGSSIWHQGHSVDEAVSLEPPLPLMSDNNCVFSSRHPAAGRSPKQHNCLKQCACHPAANPPHHYNHLHYKFDHPGDPHHGPQQHQPSQNPSPNWQKLKEVPNLPCGSVAQCAGPPRDVVCEVSVDRSIPAGQGHATREIRRTISLPEECRQVFITYSVDTAKDIIPFTKFLVDQGFKPAIDVFDSPIRSMSIVKWMDTFLNDKSVLIIVVISPKYKEDVEGEGDDEHGLHTKYIHNQIQNEFIQQGCLNFRLVPVLFPNATKRHVPSWLQNTRIYRWPQDTQDLLLRLLREERYIIPQRGAHLNLTLRPI</sequence>
<feature type="compositionally biased region" description="Low complexity" evidence="1">
    <location>
        <begin position="207"/>
        <end position="220"/>
    </location>
</feature>
<keyword evidence="4" id="KW-1185">Reference proteome</keyword>
<dbReference type="InterPro" id="IPR053047">
    <property type="entry name" value="E3_ubiq_ligase_TRAF3IP2"/>
</dbReference>
<accession>A0AA88NJ32</accession>
<feature type="compositionally biased region" description="Polar residues" evidence="1">
    <location>
        <begin position="33"/>
        <end position="47"/>
    </location>
</feature>
<dbReference type="GO" id="GO:0043123">
    <property type="term" value="P:positive regulation of canonical NF-kappaB signal transduction"/>
    <property type="evidence" value="ECO:0007669"/>
    <property type="project" value="TreeGrafter"/>
</dbReference>
<dbReference type="PANTHER" id="PTHR34257">
    <property type="entry name" value="ADAPTER PROTEIN CIKS"/>
    <property type="match status" value="1"/>
</dbReference>
<reference evidence="3" key="1">
    <citation type="submission" date="2023-07" db="EMBL/GenBank/DDBJ databases">
        <title>Chromosome-level Genome Assembly of Striped Snakehead (Channa striata).</title>
        <authorList>
            <person name="Liu H."/>
        </authorList>
    </citation>
    <scope>NUCLEOTIDE SEQUENCE</scope>
    <source>
        <strain evidence="3">Gz</strain>
        <tissue evidence="3">Muscle</tissue>
    </source>
</reference>
<feature type="domain" description="SEFIR" evidence="2">
    <location>
        <begin position="276"/>
        <end position="413"/>
    </location>
</feature>
<dbReference type="EMBL" id="JAUPFM010000003">
    <property type="protein sequence ID" value="KAK2856636.1"/>
    <property type="molecule type" value="Genomic_DNA"/>
</dbReference>
<evidence type="ECO:0000256" key="1">
    <source>
        <dbReference type="SAM" id="MobiDB-lite"/>
    </source>
</evidence>
<dbReference type="AlphaFoldDB" id="A0AA88NJ32"/>
<evidence type="ECO:0000313" key="4">
    <source>
        <dbReference type="Proteomes" id="UP001187415"/>
    </source>
</evidence>
<proteinExistence type="predicted"/>
<name>A0AA88NJ32_CHASR</name>
<protein>
    <recommendedName>
        <fullName evidence="2">SEFIR domain-containing protein</fullName>
    </recommendedName>
</protein>
<organism evidence="3 4">
    <name type="scientific">Channa striata</name>
    <name type="common">Snakehead murrel</name>
    <name type="synonym">Ophicephalus striatus</name>
    <dbReference type="NCBI Taxonomy" id="64152"/>
    <lineage>
        <taxon>Eukaryota</taxon>
        <taxon>Metazoa</taxon>
        <taxon>Chordata</taxon>
        <taxon>Craniata</taxon>
        <taxon>Vertebrata</taxon>
        <taxon>Euteleostomi</taxon>
        <taxon>Actinopterygii</taxon>
        <taxon>Neopterygii</taxon>
        <taxon>Teleostei</taxon>
        <taxon>Neoteleostei</taxon>
        <taxon>Acanthomorphata</taxon>
        <taxon>Anabantaria</taxon>
        <taxon>Anabantiformes</taxon>
        <taxon>Channoidei</taxon>
        <taxon>Channidae</taxon>
        <taxon>Channa</taxon>
    </lineage>
</organism>